<feature type="compositionally biased region" description="Basic and acidic residues" evidence="1">
    <location>
        <begin position="18"/>
        <end position="32"/>
    </location>
</feature>
<feature type="non-terminal residue" evidence="2">
    <location>
        <position position="73"/>
    </location>
</feature>
<gene>
    <name evidence="2" type="ORF">EGM_10364</name>
</gene>
<reference evidence="2" key="1">
    <citation type="journal article" date="2011" name="Nat. Biotechnol.">
        <title>Genome sequencing and comparison of two nonhuman primate animal models, the cynomolgus and Chinese rhesus macaques.</title>
        <authorList>
            <person name="Yan G."/>
            <person name="Zhang G."/>
            <person name="Fang X."/>
            <person name="Zhang Y."/>
            <person name="Li C."/>
            <person name="Ling F."/>
            <person name="Cooper D.N."/>
            <person name="Li Q."/>
            <person name="Li Y."/>
            <person name="van Gool A.J."/>
            <person name="Du H."/>
            <person name="Chen J."/>
            <person name="Chen R."/>
            <person name="Zhang P."/>
            <person name="Huang Z."/>
            <person name="Thompson J.R."/>
            <person name="Meng Y."/>
            <person name="Bai Y."/>
            <person name="Wang J."/>
            <person name="Zhuo M."/>
            <person name="Wang T."/>
            <person name="Huang Y."/>
            <person name="Wei L."/>
            <person name="Li J."/>
            <person name="Wang Z."/>
            <person name="Hu H."/>
            <person name="Yang P."/>
            <person name="Le L."/>
            <person name="Stenson P.D."/>
            <person name="Li B."/>
            <person name="Liu X."/>
            <person name="Ball E.V."/>
            <person name="An N."/>
            <person name="Huang Q."/>
            <person name="Zhang Y."/>
            <person name="Fan W."/>
            <person name="Zhang X."/>
            <person name="Li Y."/>
            <person name="Wang W."/>
            <person name="Katze M.G."/>
            <person name="Su B."/>
            <person name="Nielsen R."/>
            <person name="Yang H."/>
            <person name="Wang J."/>
            <person name="Wang X."/>
            <person name="Wang J."/>
        </authorList>
    </citation>
    <scope>NUCLEOTIDE SEQUENCE [LARGE SCALE GENOMIC DNA]</scope>
    <source>
        <strain evidence="2">CE-4</strain>
    </source>
</reference>
<dbReference type="EMBL" id="CM001277">
    <property type="protein sequence ID" value="EHH51041.1"/>
    <property type="molecule type" value="Genomic_DNA"/>
</dbReference>
<dbReference type="Proteomes" id="UP000009130">
    <property type="component" value="Chromosome 2"/>
</dbReference>
<proteinExistence type="predicted"/>
<accession>G7NXM8</accession>
<sequence length="73" mass="8276">IRRATSGAHSQRNGHRMSQQEDRNCEATREASEESNPGTTFILNFQQPQNCGKKKFYCLSMVFCCGNPSKLIH</sequence>
<feature type="region of interest" description="Disordered" evidence="1">
    <location>
        <begin position="1"/>
        <end position="39"/>
    </location>
</feature>
<feature type="non-terminal residue" evidence="2">
    <location>
        <position position="1"/>
    </location>
</feature>
<organism>
    <name type="scientific">Macaca fascicularis</name>
    <name type="common">Crab-eating macaque</name>
    <name type="synonym">Cynomolgus monkey</name>
    <dbReference type="NCBI Taxonomy" id="9541"/>
    <lineage>
        <taxon>Eukaryota</taxon>
        <taxon>Metazoa</taxon>
        <taxon>Chordata</taxon>
        <taxon>Craniata</taxon>
        <taxon>Vertebrata</taxon>
        <taxon>Euteleostomi</taxon>
        <taxon>Mammalia</taxon>
        <taxon>Eutheria</taxon>
        <taxon>Euarchontoglires</taxon>
        <taxon>Primates</taxon>
        <taxon>Haplorrhini</taxon>
        <taxon>Catarrhini</taxon>
        <taxon>Cercopithecidae</taxon>
        <taxon>Cercopithecinae</taxon>
        <taxon>Macaca</taxon>
    </lineage>
</organism>
<evidence type="ECO:0000313" key="2">
    <source>
        <dbReference type="EMBL" id="EHH51041.1"/>
    </source>
</evidence>
<evidence type="ECO:0000256" key="1">
    <source>
        <dbReference type="SAM" id="MobiDB-lite"/>
    </source>
</evidence>
<dbReference type="AlphaFoldDB" id="G7NXM8"/>
<protein>
    <submittedName>
        <fullName evidence="2">Uncharacterized protein</fullName>
    </submittedName>
</protein>
<name>G7NXM8_MACFA</name>